<dbReference type="EMBL" id="JBHSOZ010000005">
    <property type="protein sequence ID" value="MFC5713637.1"/>
    <property type="molecule type" value="Genomic_DNA"/>
</dbReference>
<proteinExistence type="predicted"/>
<evidence type="ECO:0000313" key="2">
    <source>
        <dbReference type="Proteomes" id="UP001596142"/>
    </source>
</evidence>
<organism evidence="1 2">
    <name type="scientific">Thalassorhabdus alkalitolerans</name>
    <dbReference type="NCBI Taxonomy" id="2282697"/>
    <lineage>
        <taxon>Bacteria</taxon>
        <taxon>Bacillati</taxon>
        <taxon>Bacillota</taxon>
        <taxon>Bacilli</taxon>
        <taxon>Bacillales</taxon>
        <taxon>Bacillaceae</taxon>
        <taxon>Thalassorhabdus</taxon>
    </lineage>
</organism>
<dbReference type="RefSeq" id="WP_054635618.1">
    <property type="nucleotide sequence ID" value="NZ_JBHSOZ010000005.1"/>
</dbReference>
<accession>A0ABW0YQJ7</accession>
<evidence type="ECO:0000313" key="1">
    <source>
        <dbReference type="EMBL" id="MFC5713637.1"/>
    </source>
</evidence>
<reference evidence="2" key="1">
    <citation type="journal article" date="2019" name="Int. J. Syst. Evol. Microbiol.">
        <title>The Global Catalogue of Microorganisms (GCM) 10K type strain sequencing project: providing services to taxonomists for standard genome sequencing and annotation.</title>
        <authorList>
            <consortium name="The Broad Institute Genomics Platform"/>
            <consortium name="The Broad Institute Genome Sequencing Center for Infectious Disease"/>
            <person name="Wu L."/>
            <person name="Ma J."/>
        </authorList>
    </citation>
    <scope>NUCLEOTIDE SEQUENCE [LARGE SCALE GENOMIC DNA]</scope>
    <source>
        <strain evidence="2">CECT 7184</strain>
    </source>
</reference>
<name>A0ABW0YQJ7_9BACI</name>
<protein>
    <submittedName>
        <fullName evidence="1">Uncharacterized protein</fullName>
    </submittedName>
</protein>
<dbReference type="Proteomes" id="UP001596142">
    <property type="component" value="Unassembled WGS sequence"/>
</dbReference>
<comment type="caution">
    <text evidence="1">The sequence shown here is derived from an EMBL/GenBank/DDBJ whole genome shotgun (WGS) entry which is preliminary data.</text>
</comment>
<sequence>MGKQGSKYVIQFKDGMFLRHGEFYGLLSIVGEVTEAGRTNTLDEARMFFLKEQAQSMAKEMGIKESYEIKEVEVKMILK</sequence>
<keyword evidence="2" id="KW-1185">Reference proteome</keyword>
<gene>
    <name evidence="1" type="ORF">ACFPU1_12660</name>
</gene>